<dbReference type="NCBIfam" id="NF033594">
    <property type="entry name" value="transpos_ISNCY_2"/>
    <property type="match status" value="1"/>
</dbReference>
<dbReference type="OrthoDB" id="4864at2"/>
<dbReference type="Proteomes" id="UP000190423">
    <property type="component" value="Unassembled WGS sequence"/>
</dbReference>
<dbReference type="GeneID" id="78315784"/>
<proteinExistence type="predicted"/>
<dbReference type="AlphaFoldDB" id="A0A1T4JJW9"/>
<dbReference type="PANTHER" id="PTHR35004">
    <property type="entry name" value="TRANSPOSASE RV3428C-RELATED"/>
    <property type="match status" value="1"/>
</dbReference>
<evidence type="ECO:0000259" key="1">
    <source>
        <dbReference type="PROSITE" id="PS50994"/>
    </source>
</evidence>
<keyword evidence="3" id="KW-1185">Reference proteome</keyword>
<feature type="domain" description="Integrase catalytic" evidence="1">
    <location>
        <begin position="141"/>
        <end position="324"/>
    </location>
</feature>
<reference evidence="2 3" key="1">
    <citation type="submission" date="2017-02" db="EMBL/GenBank/DDBJ databases">
        <authorList>
            <person name="Peterson S.W."/>
        </authorList>
    </citation>
    <scope>NUCLEOTIDE SEQUENCE [LARGE SCALE GENOMIC DNA]</scope>
    <source>
        <strain evidence="2 3">ATCC BAA-908</strain>
    </source>
</reference>
<dbReference type="InterPro" id="IPR036397">
    <property type="entry name" value="RNaseH_sf"/>
</dbReference>
<dbReference type="GO" id="GO:0015074">
    <property type="term" value="P:DNA integration"/>
    <property type="evidence" value="ECO:0007669"/>
    <property type="project" value="InterPro"/>
</dbReference>
<dbReference type="PROSITE" id="PS50994">
    <property type="entry name" value="INTEGRASE"/>
    <property type="match status" value="1"/>
</dbReference>
<dbReference type="PANTHER" id="PTHR35004:SF7">
    <property type="entry name" value="INTEGRASE PROTEIN"/>
    <property type="match status" value="1"/>
</dbReference>
<dbReference type="InterPro" id="IPR001584">
    <property type="entry name" value="Integrase_cat-core"/>
</dbReference>
<dbReference type="InterPro" id="IPR047797">
    <property type="entry name" value="ISNCY_transpos"/>
</dbReference>
<dbReference type="STRING" id="261392.SAMN02745149_00463"/>
<dbReference type="GO" id="GO:0003676">
    <property type="term" value="F:nucleic acid binding"/>
    <property type="evidence" value="ECO:0007669"/>
    <property type="project" value="InterPro"/>
</dbReference>
<gene>
    <name evidence="2" type="ORF">SAMN02745149_00463</name>
</gene>
<dbReference type="EMBL" id="FUWG01000003">
    <property type="protein sequence ID" value="SJZ30449.1"/>
    <property type="molecule type" value="Genomic_DNA"/>
</dbReference>
<protein>
    <submittedName>
        <fullName evidence="2">Integrase core domain-containing protein</fullName>
    </submittedName>
</protein>
<accession>A0A1T4JJW9</accession>
<sequence length="422" mass="49103">MELTELQKHKKLWIDKAVKGLCTNRQCAMELNLCIGHIKVLKRRYKQEGDAVFIHGNTGRQPKHTMPDSDLKRIIEIKESVNQSGKKIFDKVNFTQFTTMLHDFYGFNYSRNTISNKLKKAGYVSPKKRKSKKEETVHEIRPARPRFGELLQGDGTSFDWFENGKMNCIHVLIDDATDIPIAMYMVKNECAFGYYEIVRQMLLKYGIPEAFYLDGLRLFFSDKKTDIEESEKDSLTQFAQTMEFSFGIEMIRAYSPQAKGRVERFNQTIQSDLPVYLKLYNINTVEEANNFLPLYCQIYARKFGREPKQSDTAFVPLNENQKMDLAKLLSVKVERTTDSGCSFSLNNYIFIAHGTPKQKIEIHLSIQDGIWGITKTGKRIEIELFDDDECNPHMPQVWKDLINKYFFEDAKAKYRAPYKKAI</sequence>
<evidence type="ECO:0000313" key="3">
    <source>
        <dbReference type="Proteomes" id="UP000190423"/>
    </source>
</evidence>
<organism evidence="2 3">
    <name type="scientific">Treponema porcinum</name>
    <dbReference type="NCBI Taxonomy" id="261392"/>
    <lineage>
        <taxon>Bacteria</taxon>
        <taxon>Pseudomonadati</taxon>
        <taxon>Spirochaetota</taxon>
        <taxon>Spirochaetia</taxon>
        <taxon>Spirochaetales</taxon>
        <taxon>Treponemataceae</taxon>
        <taxon>Treponema</taxon>
    </lineage>
</organism>
<evidence type="ECO:0000313" key="2">
    <source>
        <dbReference type="EMBL" id="SJZ30449.1"/>
    </source>
</evidence>
<dbReference type="Gene3D" id="3.30.420.10">
    <property type="entry name" value="Ribonuclease H-like superfamily/Ribonuclease H"/>
    <property type="match status" value="1"/>
</dbReference>
<dbReference type="RefSeq" id="WP_143593148.1">
    <property type="nucleotide sequence ID" value="NZ_FUWG01000003.1"/>
</dbReference>
<name>A0A1T4JJW9_TREPO</name>
<dbReference type="SUPFAM" id="SSF53098">
    <property type="entry name" value="Ribonuclease H-like"/>
    <property type="match status" value="1"/>
</dbReference>
<dbReference type="InterPro" id="IPR012337">
    <property type="entry name" value="RNaseH-like_sf"/>
</dbReference>